<protein>
    <submittedName>
        <fullName evidence="3">PII-type proteinase</fullName>
    </submittedName>
</protein>
<evidence type="ECO:0000313" key="3">
    <source>
        <dbReference type="EMBL" id="GIX62811.1"/>
    </source>
</evidence>
<sequence>MTEWWNIQEPRTLKAALEFLSAIRTNMLLRNDICDIFMEMINEYNHTPDPSRIGSFHDLLDLATELRARIIGVQSFDYGDYAAFHRFRAKSLVCDGTACSCSSRIRGNSNLNGACRLSIYEYANRIAVMLVKILPKLYFTLLAVYIRIKDETKWLPQRCNEKSGVLYRWFTESYNLHQSSGCTYLDVNQYSRGFNPSDMQSNDPTYRIKDVIFELIEDYGCLRTLIRMLKTSKYSAVASLDNYSVCTLEEDCNKCKCVTRNARVTKRVKPTSTNHRTVSGSNRRVPRVRGRESAYDGSITTEANPKEKAGEQGATNGTRSNAPGTVSTVAGSEAQSRSRRSLTSGYSAGPVTPTVPPADSGPNTQAITSSSPSLADVPQTGSGHPSNGIMYFTGPSYSQSSYSGDYLQETSVAPQSNPNSNSTACGAAAGLLAVGCVGFGAAYVFDIGGFGTMVNGMF</sequence>
<evidence type="ECO:0000256" key="2">
    <source>
        <dbReference type="SAM" id="Phobius"/>
    </source>
</evidence>
<name>A0AAV4LSJ7_BABCB</name>
<dbReference type="RefSeq" id="XP_067714880.1">
    <property type="nucleotide sequence ID" value="XM_067858779.1"/>
</dbReference>
<dbReference type="EMBL" id="BPLF01000002">
    <property type="protein sequence ID" value="GIX62811.1"/>
    <property type="molecule type" value="Genomic_DNA"/>
</dbReference>
<evidence type="ECO:0000313" key="4">
    <source>
        <dbReference type="Proteomes" id="UP001497744"/>
    </source>
</evidence>
<gene>
    <name evidence="3" type="ORF">BcabD6B2_22460</name>
</gene>
<keyword evidence="2" id="KW-0472">Membrane</keyword>
<accession>A0AAV4LSJ7</accession>
<keyword evidence="2" id="KW-0812">Transmembrane</keyword>
<feature type="region of interest" description="Disordered" evidence="1">
    <location>
        <begin position="268"/>
        <end position="390"/>
    </location>
</feature>
<reference evidence="3 4" key="1">
    <citation type="submission" date="2021-06" db="EMBL/GenBank/DDBJ databases">
        <title>Genome sequence of Babesia caballi.</title>
        <authorList>
            <person name="Yamagishi J."/>
            <person name="Kidaka T."/>
            <person name="Ochi A."/>
        </authorList>
    </citation>
    <scope>NUCLEOTIDE SEQUENCE [LARGE SCALE GENOMIC DNA]</scope>
    <source>
        <strain evidence="3">USDA-D6B2</strain>
    </source>
</reference>
<feature type="transmembrane region" description="Helical" evidence="2">
    <location>
        <begin position="426"/>
        <end position="445"/>
    </location>
</feature>
<keyword evidence="4" id="KW-1185">Reference proteome</keyword>
<dbReference type="GeneID" id="94194292"/>
<dbReference type="AlphaFoldDB" id="A0AAV4LSJ7"/>
<comment type="caution">
    <text evidence="3">The sequence shown here is derived from an EMBL/GenBank/DDBJ whole genome shotgun (WGS) entry which is preliminary data.</text>
</comment>
<organism evidence="3 4">
    <name type="scientific">Babesia caballi</name>
    <dbReference type="NCBI Taxonomy" id="5871"/>
    <lineage>
        <taxon>Eukaryota</taxon>
        <taxon>Sar</taxon>
        <taxon>Alveolata</taxon>
        <taxon>Apicomplexa</taxon>
        <taxon>Aconoidasida</taxon>
        <taxon>Piroplasmida</taxon>
        <taxon>Babesiidae</taxon>
        <taxon>Babesia</taxon>
    </lineage>
</organism>
<feature type="compositionally biased region" description="Polar residues" evidence="1">
    <location>
        <begin position="313"/>
        <end position="346"/>
    </location>
</feature>
<keyword evidence="2" id="KW-1133">Transmembrane helix</keyword>
<evidence type="ECO:0000256" key="1">
    <source>
        <dbReference type="SAM" id="MobiDB-lite"/>
    </source>
</evidence>
<feature type="compositionally biased region" description="Polar residues" evidence="1">
    <location>
        <begin position="361"/>
        <end position="385"/>
    </location>
</feature>
<feature type="compositionally biased region" description="Polar residues" evidence="1">
    <location>
        <begin position="270"/>
        <end position="282"/>
    </location>
</feature>
<dbReference type="Proteomes" id="UP001497744">
    <property type="component" value="Unassembled WGS sequence"/>
</dbReference>
<proteinExistence type="predicted"/>